<evidence type="ECO:0000313" key="2">
    <source>
        <dbReference type="EMBL" id="CAI9174448.1"/>
    </source>
</evidence>
<organism evidence="2 3">
    <name type="scientific">Rangifer tarandus platyrhynchus</name>
    <name type="common">Svalbard reindeer</name>
    <dbReference type="NCBI Taxonomy" id="3082113"/>
    <lineage>
        <taxon>Eukaryota</taxon>
        <taxon>Metazoa</taxon>
        <taxon>Chordata</taxon>
        <taxon>Craniata</taxon>
        <taxon>Vertebrata</taxon>
        <taxon>Euteleostomi</taxon>
        <taxon>Mammalia</taxon>
        <taxon>Eutheria</taxon>
        <taxon>Laurasiatheria</taxon>
        <taxon>Artiodactyla</taxon>
        <taxon>Ruminantia</taxon>
        <taxon>Pecora</taxon>
        <taxon>Cervidae</taxon>
        <taxon>Odocoileinae</taxon>
        <taxon>Rangifer</taxon>
    </lineage>
</organism>
<evidence type="ECO:0000313" key="3">
    <source>
        <dbReference type="Proteomes" id="UP001176941"/>
    </source>
</evidence>
<dbReference type="Proteomes" id="UP001176941">
    <property type="component" value="Chromosome 4"/>
</dbReference>
<gene>
    <name evidence="2" type="ORF">MRATA1EN1_LOCUS23410</name>
</gene>
<protein>
    <submittedName>
        <fullName evidence="2">Uncharacterized protein</fullName>
    </submittedName>
</protein>
<proteinExistence type="predicted"/>
<evidence type="ECO:0000256" key="1">
    <source>
        <dbReference type="SAM" id="MobiDB-lite"/>
    </source>
</evidence>
<keyword evidence="3" id="KW-1185">Reference proteome</keyword>
<reference evidence="2" key="1">
    <citation type="submission" date="2023-04" db="EMBL/GenBank/DDBJ databases">
        <authorList>
            <consortium name="ELIXIR-Norway"/>
        </authorList>
    </citation>
    <scope>NUCLEOTIDE SEQUENCE [LARGE SCALE GENOMIC DNA]</scope>
</reference>
<dbReference type="EMBL" id="OX459940">
    <property type="protein sequence ID" value="CAI9174448.1"/>
    <property type="molecule type" value="Genomic_DNA"/>
</dbReference>
<sequence length="142" mass="15563">MPKENKDNCRAIFLELEDLEEGSSLASEVTLLWGPGKGEDKLWKCSRPGGHQDTEVEMLGQGRASSRAGEGRETGQPETNWQPASRTQAGQAVRTKRQPASGTPDTASSRRPQSSSQRRNHLGLPILFPTQEPGMCRLLLLP</sequence>
<feature type="compositionally biased region" description="Polar residues" evidence="1">
    <location>
        <begin position="76"/>
        <end position="90"/>
    </location>
</feature>
<feature type="region of interest" description="Disordered" evidence="1">
    <location>
        <begin position="34"/>
        <end position="129"/>
    </location>
</feature>
<feature type="compositionally biased region" description="Polar residues" evidence="1">
    <location>
        <begin position="98"/>
        <end position="107"/>
    </location>
</feature>
<name>A0ABN8ZLU5_RANTA</name>
<accession>A0ABN8ZLU5</accession>